<keyword evidence="3 5" id="KW-0732">Signal</keyword>
<evidence type="ECO:0000256" key="2">
    <source>
        <dbReference type="ARBA" id="ARBA00022448"/>
    </source>
</evidence>
<dbReference type="AlphaFoldDB" id="A0A069P570"/>
<accession>A0A069P570</accession>
<dbReference type="InterPro" id="IPR028081">
    <property type="entry name" value="Leu-bd"/>
</dbReference>
<proteinExistence type="inferred from homology"/>
<dbReference type="EMBL" id="JFHE01000006">
    <property type="protein sequence ID" value="KDR35703.1"/>
    <property type="molecule type" value="Genomic_DNA"/>
</dbReference>
<dbReference type="RefSeq" id="WP_035962678.1">
    <property type="nucleotide sequence ID" value="NZ_BMEG01000007.1"/>
</dbReference>
<comment type="caution">
    <text evidence="7">The sequence shown here is derived from an EMBL/GenBank/DDBJ whole genome shotgun (WGS) entry which is preliminary data.</text>
</comment>
<sequence length="380" mass="40181">MKRFNLAMAFMACALTMVGTTRAAYAQEVVKIGVAGPLTGSAAQSGKDNERGVRLAIDELNAKAFTIAGKPVRFELVSMDDQGDPKAGVSVAQKLVDDGVSAVIGHYNSGVSIPAARIYNDAHVVMMTGASSNPQLTHLGYPYVFRLATNDNVMGGRMALYSAKVLNAQRAAVIDDRTAYGVGVADVFVDSAKKAGLQVVAREYSTDKATDFKAILTQIKSRNPQVVFYGGYYAQAATLARQMGELGINATLVGGDGICSPEFDKLSAGAADKRMFCAQGGAPLDSLPDGKTFRTKFKSAFSADVDTYAPAFYAATLVVADAMQKTGSSKPEVYVKALREQAFTSILGPVRFDANGDWVDAPVTVYQLNSGALTAIAQKD</sequence>
<reference evidence="7 8" key="1">
    <citation type="submission" date="2014-03" db="EMBL/GenBank/DDBJ databases">
        <title>Draft Genome Sequences of Four Burkholderia Strains.</title>
        <authorList>
            <person name="Liu X.Y."/>
            <person name="Li C.X."/>
            <person name="Xu J.H."/>
        </authorList>
    </citation>
    <scope>NUCLEOTIDE SEQUENCE [LARGE SCALE GENOMIC DNA]</scope>
    <source>
        <strain evidence="7 8">R27</strain>
    </source>
</reference>
<dbReference type="GO" id="GO:0006865">
    <property type="term" value="P:amino acid transport"/>
    <property type="evidence" value="ECO:0007669"/>
    <property type="project" value="UniProtKB-KW"/>
</dbReference>
<feature type="signal peptide" evidence="5">
    <location>
        <begin position="1"/>
        <end position="26"/>
    </location>
</feature>
<evidence type="ECO:0000256" key="4">
    <source>
        <dbReference type="ARBA" id="ARBA00022970"/>
    </source>
</evidence>
<dbReference type="PANTHER" id="PTHR47151">
    <property type="entry name" value="LEU/ILE/VAL-BINDING ABC TRANSPORTER SUBUNIT"/>
    <property type="match status" value="1"/>
</dbReference>
<dbReference type="CDD" id="cd06342">
    <property type="entry name" value="PBP1_ABC_LIVBP-like"/>
    <property type="match status" value="1"/>
</dbReference>
<comment type="similarity">
    <text evidence="1">Belongs to the leucine-binding protein family.</text>
</comment>
<evidence type="ECO:0000256" key="1">
    <source>
        <dbReference type="ARBA" id="ARBA00010062"/>
    </source>
</evidence>
<evidence type="ECO:0000313" key="8">
    <source>
        <dbReference type="Proteomes" id="UP000027439"/>
    </source>
</evidence>
<protein>
    <submittedName>
        <fullName evidence="7">ABC transporter substrate-binding protein</fullName>
    </submittedName>
</protein>
<name>A0A069P570_9BURK</name>
<feature type="chain" id="PRO_5001666820" evidence="5">
    <location>
        <begin position="27"/>
        <end position="380"/>
    </location>
</feature>
<keyword evidence="2" id="KW-0813">Transport</keyword>
<dbReference type="InterPro" id="IPR000709">
    <property type="entry name" value="Leu_Ile_Val-bd"/>
</dbReference>
<dbReference type="Gene3D" id="3.40.50.2300">
    <property type="match status" value="2"/>
</dbReference>
<dbReference type="PRINTS" id="PR00337">
    <property type="entry name" value="LEUILEVALBP"/>
</dbReference>
<evidence type="ECO:0000259" key="6">
    <source>
        <dbReference type="Pfam" id="PF13458"/>
    </source>
</evidence>
<gene>
    <name evidence="7" type="ORF">BG57_28140</name>
</gene>
<dbReference type="SUPFAM" id="SSF53822">
    <property type="entry name" value="Periplasmic binding protein-like I"/>
    <property type="match status" value="1"/>
</dbReference>
<dbReference type="PANTHER" id="PTHR47151:SF2">
    <property type="entry name" value="AMINO ACID BINDING PROTEIN"/>
    <property type="match status" value="1"/>
</dbReference>
<dbReference type="Proteomes" id="UP000027439">
    <property type="component" value="Unassembled WGS sequence"/>
</dbReference>
<dbReference type="InterPro" id="IPR028082">
    <property type="entry name" value="Peripla_BP_I"/>
</dbReference>
<keyword evidence="4" id="KW-0029">Amino-acid transport</keyword>
<organism evidence="7 8">
    <name type="scientific">Caballeronia grimmiae</name>
    <dbReference type="NCBI Taxonomy" id="1071679"/>
    <lineage>
        <taxon>Bacteria</taxon>
        <taxon>Pseudomonadati</taxon>
        <taxon>Pseudomonadota</taxon>
        <taxon>Betaproteobacteria</taxon>
        <taxon>Burkholderiales</taxon>
        <taxon>Burkholderiaceae</taxon>
        <taxon>Caballeronia</taxon>
    </lineage>
</organism>
<dbReference type="eggNOG" id="COG0683">
    <property type="taxonomic scope" value="Bacteria"/>
</dbReference>
<dbReference type="OrthoDB" id="9783240at2"/>
<feature type="domain" description="Leucine-binding protein" evidence="6">
    <location>
        <begin position="30"/>
        <end position="371"/>
    </location>
</feature>
<evidence type="ECO:0000256" key="5">
    <source>
        <dbReference type="SAM" id="SignalP"/>
    </source>
</evidence>
<dbReference type="STRING" id="1071679.BG57_28140"/>
<evidence type="ECO:0000313" key="7">
    <source>
        <dbReference type="EMBL" id="KDR35703.1"/>
    </source>
</evidence>
<dbReference type="Pfam" id="PF13458">
    <property type="entry name" value="Peripla_BP_6"/>
    <property type="match status" value="1"/>
</dbReference>
<evidence type="ECO:0000256" key="3">
    <source>
        <dbReference type="ARBA" id="ARBA00022729"/>
    </source>
</evidence>